<sequence length="378" mass="44322">MVKADKNLKKLTLVMLSYNRQLYALRNMRFWSGKEVFLHVIDGTSYPIDNNDLLIFSDNIFYHHIPLSCQERLGYAVQFLATDYVALIGDDEFFLETSLLASINELENDHTLVACMGLAIGFQYNSSDNSIIASSIYESLKDHSIQSEDPCQRMIDHMSQYICSTIYSVVRREVWIRAFQANINYEFPIFAIGELQFELSVVYFGKSKIIPYLHWLRSFENPSISNSEDISLSRNNQFHEWWLAPEKNDFREDFINHTLLPLLDAKTNENEKIKIKSAIKKAMDNYSNLCTNNLKKNNITNSSKSIFKSITPFKYLWGIMRKIKEKIYLIFDFNKFQKDKITLRKMCQQLSDQGIYVKIDEIDRVESSIRCFYEKSEK</sequence>
<name>A0ABT6EUM6_9SYNE</name>
<gene>
    <name evidence="1" type="ORF">L3556_01255</name>
</gene>
<comment type="caution">
    <text evidence="1">The sequence shown here is derived from an EMBL/GenBank/DDBJ whole genome shotgun (WGS) entry which is preliminary data.</text>
</comment>
<dbReference type="Proteomes" id="UP001154265">
    <property type="component" value="Unassembled WGS sequence"/>
</dbReference>
<organism evidence="1 2">
    <name type="scientific">Candidatus Synechococcus calcipolaris G9</name>
    <dbReference type="NCBI Taxonomy" id="1497997"/>
    <lineage>
        <taxon>Bacteria</taxon>
        <taxon>Bacillati</taxon>
        <taxon>Cyanobacteriota</taxon>
        <taxon>Cyanophyceae</taxon>
        <taxon>Synechococcales</taxon>
        <taxon>Synechococcaceae</taxon>
        <taxon>Synechococcus</taxon>
    </lineage>
</organism>
<reference evidence="1" key="2">
    <citation type="submission" date="2022-01" db="EMBL/GenBank/DDBJ databases">
        <authorList>
            <person name="Zivanovic Y."/>
            <person name="Moreira D."/>
            <person name="Lopez-Garcia P."/>
        </authorList>
    </citation>
    <scope>NUCLEOTIDE SEQUENCE</scope>
    <source>
        <strain evidence="1">G9</strain>
    </source>
</reference>
<evidence type="ECO:0000313" key="2">
    <source>
        <dbReference type="Proteomes" id="UP001154265"/>
    </source>
</evidence>
<keyword evidence="2" id="KW-1185">Reference proteome</keyword>
<reference evidence="1" key="1">
    <citation type="journal article" date="2022" name="Genome Biol. Evol.">
        <title>A New Gene Family Diagnostic for Intracellular Biomineralization of Amorphous Ca Carbonates by Cyanobacteria.</title>
        <authorList>
            <person name="Benzerara K."/>
            <person name="Duprat E."/>
            <person name="Bitard-Feildel T."/>
            <person name="Caumes G."/>
            <person name="Cassier-Chauvat C."/>
            <person name="Chauvat F."/>
            <person name="Dezi M."/>
            <person name="Diop S.I."/>
            <person name="Gaschignard G."/>
            <person name="Gorgen S."/>
            <person name="Gugger M."/>
            <person name="Lopez-Garcia P."/>
            <person name="Millet M."/>
            <person name="Skouri-Panet F."/>
            <person name="Moreira D."/>
            <person name="Callebaut I."/>
        </authorList>
    </citation>
    <scope>NUCLEOTIDE SEQUENCE</scope>
    <source>
        <strain evidence="1">G9</strain>
    </source>
</reference>
<accession>A0ABT6EUM6</accession>
<proteinExistence type="predicted"/>
<dbReference type="InterPro" id="IPR031042">
    <property type="entry name" value="Glyco_TIGR04440"/>
</dbReference>
<dbReference type="NCBIfam" id="TIGR04440">
    <property type="entry name" value="glyco_TIGR04440"/>
    <property type="match status" value="1"/>
</dbReference>
<protein>
    <submittedName>
        <fullName evidence="1">TIGR00180 family glycosyltransferase</fullName>
    </submittedName>
</protein>
<dbReference type="RefSeq" id="WP_277865485.1">
    <property type="nucleotide sequence ID" value="NZ_JAKKUT010000001.1"/>
</dbReference>
<dbReference type="EMBL" id="JAKKUT010000001">
    <property type="protein sequence ID" value="MDG2989565.1"/>
    <property type="molecule type" value="Genomic_DNA"/>
</dbReference>
<evidence type="ECO:0000313" key="1">
    <source>
        <dbReference type="EMBL" id="MDG2989565.1"/>
    </source>
</evidence>